<dbReference type="InterPro" id="IPR037293">
    <property type="entry name" value="Gal_Oxidase_central_sf"/>
</dbReference>
<evidence type="ECO:0000313" key="5">
    <source>
        <dbReference type="EMBL" id="CAF1643717.1"/>
    </source>
</evidence>
<evidence type="ECO:0000256" key="1">
    <source>
        <dbReference type="ARBA" id="ARBA00022441"/>
    </source>
</evidence>
<evidence type="ECO:0000313" key="6">
    <source>
        <dbReference type="Proteomes" id="UP000663832"/>
    </source>
</evidence>
<dbReference type="InterPro" id="IPR006652">
    <property type="entry name" value="Kelch_1"/>
</dbReference>
<reference evidence="4" key="1">
    <citation type="submission" date="2021-02" db="EMBL/GenBank/DDBJ databases">
        <authorList>
            <person name="Nowell W R."/>
        </authorList>
    </citation>
    <scope>NUCLEOTIDE SEQUENCE</scope>
</reference>
<keyword evidence="1" id="KW-0880">Kelch repeat</keyword>
<dbReference type="PANTHER" id="PTHR46344:SF27">
    <property type="entry name" value="KELCH REPEAT SUPERFAMILY PROTEIN"/>
    <property type="match status" value="1"/>
</dbReference>
<protein>
    <submittedName>
        <fullName evidence="4">Uncharacterized protein</fullName>
    </submittedName>
</protein>
<dbReference type="Proteomes" id="UP000663832">
    <property type="component" value="Unassembled WGS sequence"/>
</dbReference>
<feature type="region of interest" description="Disordered" evidence="3">
    <location>
        <begin position="139"/>
        <end position="163"/>
    </location>
</feature>
<name>A0A815TAF3_9BILA</name>
<keyword evidence="2" id="KW-0677">Repeat</keyword>
<dbReference type="InterPro" id="IPR015915">
    <property type="entry name" value="Kelch-typ_b-propeller"/>
</dbReference>
<dbReference type="OrthoDB" id="8185403at2759"/>
<sequence>MQHTASVLTNGKVLVTGGLDDMRRYVKISELYDPLTETWTITGNMSFPRAQHTASILRNGKILVTGGMTESLIRYSTELYDPATGIWMVANNMNHVRVLHTATELENGNVLVAGGDGGDNSAVNSAELYISPKTISATINKKNNPPNSHKAPMTKRTLNKDGH</sequence>
<organism evidence="4 7">
    <name type="scientific">Adineta steineri</name>
    <dbReference type="NCBI Taxonomy" id="433720"/>
    <lineage>
        <taxon>Eukaryota</taxon>
        <taxon>Metazoa</taxon>
        <taxon>Spiralia</taxon>
        <taxon>Gnathifera</taxon>
        <taxon>Rotifera</taxon>
        <taxon>Eurotatoria</taxon>
        <taxon>Bdelloidea</taxon>
        <taxon>Adinetida</taxon>
        <taxon>Adinetidae</taxon>
        <taxon>Adineta</taxon>
    </lineage>
</organism>
<dbReference type="SMART" id="SM00612">
    <property type="entry name" value="Kelch"/>
    <property type="match status" value="2"/>
</dbReference>
<evidence type="ECO:0000256" key="3">
    <source>
        <dbReference type="SAM" id="MobiDB-lite"/>
    </source>
</evidence>
<dbReference type="EMBL" id="CAJNOM010003272">
    <property type="protein sequence ID" value="CAF1643717.1"/>
    <property type="molecule type" value="Genomic_DNA"/>
</dbReference>
<keyword evidence="6" id="KW-1185">Reference proteome</keyword>
<dbReference type="SUPFAM" id="SSF117281">
    <property type="entry name" value="Kelch motif"/>
    <property type="match status" value="1"/>
</dbReference>
<dbReference type="Pfam" id="PF01344">
    <property type="entry name" value="Kelch_1"/>
    <property type="match status" value="2"/>
</dbReference>
<dbReference type="EMBL" id="CAJNOI010002935">
    <property type="protein sequence ID" value="CAF1498483.1"/>
    <property type="molecule type" value="Genomic_DNA"/>
</dbReference>
<evidence type="ECO:0000313" key="4">
    <source>
        <dbReference type="EMBL" id="CAF1498483.1"/>
    </source>
</evidence>
<dbReference type="Proteomes" id="UP000663877">
    <property type="component" value="Unassembled WGS sequence"/>
</dbReference>
<evidence type="ECO:0000256" key="2">
    <source>
        <dbReference type="ARBA" id="ARBA00022737"/>
    </source>
</evidence>
<dbReference type="AlphaFoldDB" id="A0A815TAF3"/>
<evidence type="ECO:0000313" key="7">
    <source>
        <dbReference type="Proteomes" id="UP000663877"/>
    </source>
</evidence>
<proteinExistence type="predicted"/>
<comment type="caution">
    <text evidence="4">The sequence shown here is derived from an EMBL/GenBank/DDBJ whole genome shotgun (WGS) entry which is preliminary data.</text>
</comment>
<dbReference type="Gene3D" id="2.130.10.80">
    <property type="entry name" value="Galactose oxidase/kelch, beta-propeller"/>
    <property type="match status" value="2"/>
</dbReference>
<feature type="non-terminal residue" evidence="4">
    <location>
        <position position="1"/>
    </location>
</feature>
<dbReference type="PANTHER" id="PTHR46344">
    <property type="entry name" value="OS02G0202900 PROTEIN"/>
    <property type="match status" value="1"/>
</dbReference>
<gene>
    <name evidence="4" type="ORF">BJG266_LOCUS43030</name>
    <name evidence="5" type="ORF">QVE165_LOCUS59935</name>
</gene>
<accession>A0A815TAF3</accession>